<organism evidence="4 5">
    <name type="scientific">Carboxylicivirga marina</name>
    <dbReference type="NCBI Taxonomy" id="2800988"/>
    <lineage>
        <taxon>Bacteria</taxon>
        <taxon>Pseudomonadati</taxon>
        <taxon>Bacteroidota</taxon>
        <taxon>Bacteroidia</taxon>
        <taxon>Marinilabiliales</taxon>
        <taxon>Marinilabiliaceae</taxon>
        <taxon>Carboxylicivirga</taxon>
    </lineage>
</organism>
<dbReference type="Pfam" id="PF18962">
    <property type="entry name" value="Por_Secre_tail"/>
    <property type="match status" value="1"/>
</dbReference>
<evidence type="ECO:0000313" key="5">
    <source>
        <dbReference type="Proteomes" id="UP000605676"/>
    </source>
</evidence>
<evidence type="ECO:0000256" key="1">
    <source>
        <dbReference type="ARBA" id="ARBA00008779"/>
    </source>
</evidence>
<dbReference type="RefSeq" id="WP_200464759.1">
    <property type="nucleotide sequence ID" value="NZ_JAENRR010000017.1"/>
</dbReference>
<feature type="domain" description="Secretion system C-terminal sorting" evidence="3">
    <location>
        <begin position="531"/>
        <end position="606"/>
    </location>
</feature>
<dbReference type="CDD" id="cd16031">
    <property type="entry name" value="G6S_like"/>
    <property type="match status" value="1"/>
</dbReference>
<evidence type="ECO:0000259" key="2">
    <source>
        <dbReference type="Pfam" id="PF00884"/>
    </source>
</evidence>
<dbReference type="InterPro" id="IPR026444">
    <property type="entry name" value="Secre_tail"/>
</dbReference>
<dbReference type="PANTHER" id="PTHR42693">
    <property type="entry name" value="ARYLSULFATASE FAMILY MEMBER"/>
    <property type="match status" value="1"/>
</dbReference>
<dbReference type="PANTHER" id="PTHR42693:SF33">
    <property type="entry name" value="ARYLSULFATASE"/>
    <property type="match status" value="1"/>
</dbReference>
<dbReference type="Pfam" id="PF00884">
    <property type="entry name" value="Sulfatase"/>
    <property type="match status" value="1"/>
</dbReference>
<dbReference type="InterPro" id="IPR000917">
    <property type="entry name" value="Sulfatase_N"/>
</dbReference>
<name>A0ABS1HIQ3_9BACT</name>
<comment type="caution">
    <text evidence="4">The sequence shown here is derived from an EMBL/GenBank/DDBJ whole genome shotgun (WGS) entry which is preliminary data.</text>
</comment>
<dbReference type="InterPro" id="IPR017850">
    <property type="entry name" value="Alkaline_phosphatase_core_sf"/>
</dbReference>
<accession>A0ABS1HIQ3</accession>
<dbReference type="EMBL" id="JAENRR010000017">
    <property type="protein sequence ID" value="MBK3517529.1"/>
    <property type="molecule type" value="Genomic_DNA"/>
</dbReference>
<dbReference type="Proteomes" id="UP000605676">
    <property type="component" value="Unassembled WGS sequence"/>
</dbReference>
<gene>
    <name evidence="4" type="ORF">JIV24_09290</name>
</gene>
<evidence type="ECO:0000259" key="3">
    <source>
        <dbReference type="Pfam" id="PF18962"/>
    </source>
</evidence>
<protein>
    <submittedName>
        <fullName evidence="4">Sulfatase-like hydrolase/transferase</fullName>
    </submittedName>
</protein>
<keyword evidence="5" id="KW-1185">Reference proteome</keyword>
<dbReference type="InterPro" id="IPR050738">
    <property type="entry name" value="Sulfatase"/>
</dbReference>
<feature type="domain" description="Sulfatase N-terminal" evidence="2">
    <location>
        <begin position="34"/>
        <end position="373"/>
    </location>
</feature>
<dbReference type="SUPFAM" id="SSF53649">
    <property type="entry name" value="Alkaline phosphatase-like"/>
    <property type="match status" value="1"/>
</dbReference>
<evidence type="ECO:0000313" key="4">
    <source>
        <dbReference type="EMBL" id="MBK3517529.1"/>
    </source>
</evidence>
<sequence>MNNYLQNVIWVICLSIAFKSFGGIHCQAQTTDQPNIIFLLTDDQRFDALGCMGNTEIQTPEIDKLAEQGTLFMNHYNPTAICMGARAVIMTGMYEHKTGCNFQHGPLTKAKFQKSYPVLLRDAGYYTGFAGKFGYAVSENATDPSTYKSNDVMPMAEFDWWRGWPEQGSYKTVENEFMAEYADEYPHVSKALGAAAVDFIELAQTQSKPFCLSVSFKAPHGPVSPDPNYDHIYDGQAFTPPDNYWMDGAAHLPDQPKLGRQYMNLGNHWEPNSYNASLAKYYRLVYGVDVAVGMLMDQLEADGLMDNTIIIFTTDNGYFCGSHAMGGKVLPYEEGSRAPLIIYDPGSTMAGEVIEPLTGNHDMAPTILDYAGIAIPDNMDGVSLKPLMDGTQTSVKQHQMVVQAWGSNPTHALTVLQDNYKYMYWFYGGLGLTPQEEMYDLDNDPEEMNNLVSDPLYSAQLEIMRELYDSYVDQWKLDCVDAEPKNNYKEYGILYDRHKPWSDKTGIMKASRDPEIPTTIELPEQDVDLKVYPNPVKDQFSITLDGSKSSNVSIDLFDLKGRYITKLFNGNSSELNTQTFISQWPAGMYLLQFNIDGVYHSEHLIVQ</sequence>
<proteinExistence type="inferred from homology"/>
<reference evidence="4 5" key="1">
    <citation type="submission" date="2021-01" db="EMBL/GenBank/DDBJ databases">
        <title>Carboxyliciviraga sp.nov., isolated from coastal sediments.</title>
        <authorList>
            <person name="Lu D."/>
            <person name="Zhang T."/>
        </authorList>
    </citation>
    <scope>NUCLEOTIDE SEQUENCE [LARGE SCALE GENOMIC DNA]</scope>
    <source>
        <strain evidence="4 5">N1Y132</strain>
    </source>
</reference>
<dbReference type="Gene3D" id="3.40.720.10">
    <property type="entry name" value="Alkaline Phosphatase, subunit A"/>
    <property type="match status" value="1"/>
</dbReference>
<dbReference type="NCBIfam" id="TIGR04183">
    <property type="entry name" value="Por_Secre_tail"/>
    <property type="match status" value="1"/>
</dbReference>
<comment type="similarity">
    <text evidence="1">Belongs to the sulfatase family.</text>
</comment>